<name>A0A7G5FDW6_9CORY</name>
<keyword evidence="2" id="KW-1185">Reference proteome</keyword>
<proteinExistence type="predicted"/>
<protein>
    <submittedName>
        <fullName evidence="1">Uncharacterized protein</fullName>
    </submittedName>
</protein>
<evidence type="ECO:0000313" key="1">
    <source>
        <dbReference type="EMBL" id="QMV84807.1"/>
    </source>
</evidence>
<dbReference type="RefSeq" id="WP_182385614.1">
    <property type="nucleotide sequence ID" value="NZ_CP059833.1"/>
</dbReference>
<dbReference type="InterPro" id="IPR045425">
    <property type="entry name" value="DUF6508"/>
</dbReference>
<gene>
    <name evidence="1" type="ORF">HW450_10755</name>
</gene>
<sequence length="150" mass="17600">MNFEELLELVRILRDNLTDHAYKTNWHSATRMDDGVIAMGYPQYEPWIWNGIFASHSLLCDFMGGEWEHYLELDLNNHESIAQANLNELTDWILHLWRGERFCDGHIGQATELGCTLIAQRTIELAEEWLAHHPHPTKIRDTLTPGWYQE</sequence>
<dbReference type="Proteomes" id="UP000515570">
    <property type="component" value="Chromosome"/>
</dbReference>
<evidence type="ECO:0000313" key="2">
    <source>
        <dbReference type="Proteomes" id="UP000515570"/>
    </source>
</evidence>
<dbReference type="Pfam" id="PF20118">
    <property type="entry name" value="DUF6508"/>
    <property type="match status" value="1"/>
</dbReference>
<dbReference type="AlphaFoldDB" id="A0A7G5FDW6"/>
<dbReference type="EMBL" id="CP059833">
    <property type="protein sequence ID" value="QMV84807.1"/>
    <property type="molecule type" value="Genomic_DNA"/>
</dbReference>
<accession>A0A7G5FDW6</accession>
<reference evidence="1 2" key="1">
    <citation type="submission" date="2020-07" db="EMBL/GenBank/DDBJ databases">
        <title>non toxigenic Corynebacterium sp. nov from a clinical source.</title>
        <authorList>
            <person name="Bernier A.-M."/>
            <person name="Bernard K."/>
        </authorList>
    </citation>
    <scope>NUCLEOTIDE SEQUENCE [LARGE SCALE GENOMIC DNA]</scope>
    <source>
        <strain evidence="2">NML 93-0612</strain>
    </source>
</reference>
<organism evidence="1 2">
    <name type="scientific">Corynebacterium hindlerae</name>
    <dbReference type="NCBI Taxonomy" id="699041"/>
    <lineage>
        <taxon>Bacteria</taxon>
        <taxon>Bacillati</taxon>
        <taxon>Actinomycetota</taxon>
        <taxon>Actinomycetes</taxon>
        <taxon>Mycobacteriales</taxon>
        <taxon>Corynebacteriaceae</taxon>
        <taxon>Corynebacterium</taxon>
    </lineage>
</organism>